<feature type="transmembrane region" description="Helical" evidence="6">
    <location>
        <begin position="333"/>
        <end position="353"/>
    </location>
</feature>
<protein>
    <submittedName>
        <fullName evidence="8">MFS general substrate transporter</fullName>
    </submittedName>
</protein>
<feature type="transmembrane region" description="Helical" evidence="6">
    <location>
        <begin position="125"/>
        <end position="145"/>
    </location>
</feature>
<dbReference type="GO" id="GO:0016020">
    <property type="term" value="C:membrane"/>
    <property type="evidence" value="ECO:0007669"/>
    <property type="project" value="UniProtKB-SubCell"/>
</dbReference>
<evidence type="ECO:0000256" key="6">
    <source>
        <dbReference type="SAM" id="Phobius"/>
    </source>
</evidence>
<feature type="domain" description="Major facilitator superfamily (MFS) profile" evidence="7">
    <location>
        <begin position="58"/>
        <end position="492"/>
    </location>
</feature>
<comment type="subcellular location">
    <subcellularLocation>
        <location evidence="1">Membrane</location>
        <topology evidence="1">Multi-pass membrane protein</topology>
    </subcellularLocation>
</comment>
<dbReference type="InterPro" id="IPR011701">
    <property type="entry name" value="MFS"/>
</dbReference>
<evidence type="ECO:0000256" key="3">
    <source>
        <dbReference type="ARBA" id="ARBA00022989"/>
    </source>
</evidence>
<feature type="compositionally biased region" description="Polar residues" evidence="5">
    <location>
        <begin position="251"/>
        <end position="266"/>
    </location>
</feature>
<feature type="compositionally biased region" description="Low complexity" evidence="5">
    <location>
        <begin position="23"/>
        <end position="36"/>
    </location>
</feature>
<evidence type="ECO:0000256" key="1">
    <source>
        <dbReference type="ARBA" id="ARBA00004141"/>
    </source>
</evidence>
<feature type="transmembrane region" description="Helical" evidence="6">
    <location>
        <begin position="151"/>
        <end position="172"/>
    </location>
</feature>
<name>A0A6A6XP19_9PLEO</name>
<feature type="transmembrane region" description="Helical" evidence="6">
    <location>
        <begin position="212"/>
        <end position="233"/>
    </location>
</feature>
<keyword evidence="4 6" id="KW-0472">Membrane</keyword>
<dbReference type="AlphaFoldDB" id="A0A6A6XP19"/>
<dbReference type="PANTHER" id="PTHR23502">
    <property type="entry name" value="MAJOR FACILITATOR SUPERFAMILY"/>
    <property type="match status" value="1"/>
</dbReference>
<feature type="transmembrane region" description="Helical" evidence="6">
    <location>
        <begin position="184"/>
        <end position="206"/>
    </location>
</feature>
<dbReference type="GO" id="GO:0022857">
    <property type="term" value="F:transmembrane transporter activity"/>
    <property type="evidence" value="ECO:0007669"/>
    <property type="project" value="InterPro"/>
</dbReference>
<dbReference type="Gene3D" id="1.20.1250.20">
    <property type="entry name" value="MFS general substrate transporter like domains"/>
    <property type="match status" value="1"/>
</dbReference>
<evidence type="ECO:0000313" key="9">
    <source>
        <dbReference type="Proteomes" id="UP000799757"/>
    </source>
</evidence>
<dbReference type="EMBL" id="MU001809">
    <property type="protein sequence ID" value="KAF2797307.1"/>
    <property type="molecule type" value="Genomic_DNA"/>
</dbReference>
<feature type="transmembrane region" description="Helical" evidence="6">
    <location>
        <begin position="295"/>
        <end position="321"/>
    </location>
</feature>
<sequence length="502" mass="54399">MADPAPVCVAKPTDAQDLEKPHTSSGPSGKSTPSHHAGSDWATNARNPLNWSSARRWTIIVVLAITNFVAAMTTAYEPGLDQILRDFHAQGKDSLGALSISIYTLGYCIGPLIVAPVSEIYGRIWLLRVAYFVFPLTLVGCGASRSIGAFIAFRAIMGFAGIVFLLLGAAIVPDIMPKERRGISMGAMLTGAGLSLGPIMGGYIVERTTWRWIFWACAITFALLAAVGCYILTETYSPVLQKRAEQRGSDSETGAQAPSATPQDNLPVSSPFKRLIAILKGPWVRPAQILIQSPIVLLFAIYTTVTQGYLLLVFATLGLVYQAHYHFSPGASGLAYLGLAVGLTISQFTLGHLSDKYIARMARLHGAHKPEHRLPPLLIGALIIPVSLLAYGWGTHTHWIVPILASALFAIGYMCTYLPVMMYLIDTYPQYSASAVAACTVLRSICSAILPLAADPLYRRLGYDWGNSLLALIALVFFPCTVILAKYGERIRLRFEPNLEGI</sequence>
<proteinExistence type="predicted"/>
<accession>A0A6A6XP19</accession>
<dbReference type="InterPro" id="IPR036259">
    <property type="entry name" value="MFS_trans_sf"/>
</dbReference>
<feature type="region of interest" description="Disordered" evidence="5">
    <location>
        <begin position="247"/>
        <end position="266"/>
    </location>
</feature>
<dbReference type="OrthoDB" id="5296287at2759"/>
<gene>
    <name evidence="8" type="ORF">K505DRAFT_405836</name>
</gene>
<dbReference type="CDD" id="cd17323">
    <property type="entry name" value="MFS_Tpo1_MDR_like"/>
    <property type="match status" value="1"/>
</dbReference>
<dbReference type="InterPro" id="IPR020846">
    <property type="entry name" value="MFS_dom"/>
</dbReference>
<dbReference type="SUPFAM" id="SSF103473">
    <property type="entry name" value="MFS general substrate transporter"/>
    <property type="match status" value="1"/>
</dbReference>
<feature type="transmembrane region" description="Helical" evidence="6">
    <location>
        <begin position="465"/>
        <end position="485"/>
    </location>
</feature>
<keyword evidence="2 6" id="KW-0812">Transmembrane</keyword>
<evidence type="ECO:0000256" key="4">
    <source>
        <dbReference type="ARBA" id="ARBA00023136"/>
    </source>
</evidence>
<dbReference type="Proteomes" id="UP000799757">
    <property type="component" value="Unassembled WGS sequence"/>
</dbReference>
<evidence type="ECO:0000256" key="2">
    <source>
        <dbReference type="ARBA" id="ARBA00022692"/>
    </source>
</evidence>
<evidence type="ECO:0000256" key="5">
    <source>
        <dbReference type="SAM" id="MobiDB-lite"/>
    </source>
</evidence>
<feature type="transmembrane region" description="Helical" evidence="6">
    <location>
        <begin position="432"/>
        <end position="453"/>
    </location>
</feature>
<evidence type="ECO:0000313" key="8">
    <source>
        <dbReference type="EMBL" id="KAF2797307.1"/>
    </source>
</evidence>
<organism evidence="8 9">
    <name type="scientific">Melanomma pulvis-pyrius CBS 109.77</name>
    <dbReference type="NCBI Taxonomy" id="1314802"/>
    <lineage>
        <taxon>Eukaryota</taxon>
        <taxon>Fungi</taxon>
        <taxon>Dikarya</taxon>
        <taxon>Ascomycota</taxon>
        <taxon>Pezizomycotina</taxon>
        <taxon>Dothideomycetes</taxon>
        <taxon>Pleosporomycetidae</taxon>
        <taxon>Pleosporales</taxon>
        <taxon>Melanommataceae</taxon>
        <taxon>Melanomma</taxon>
    </lineage>
</organism>
<evidence type="ECO:0000259" key="7">
    <source>
        <dbReference type="PROSITE" id="PS50850"/>
    </source>
</evidence>
<feature type="region of interest" description="Disordered" evidence="5">
    <location>
        <begin position="1"/>
        <end position="40"/>
    </location>
</feature>
<dbReference type="Pfam" id="PF07690">
    <property type="entry name" value="MFS_1"/>
    <property type="match status" value="1"/>
</dbReference>
<keyword evidence="9" id="KW-1185">Reference proteome</keyword>
<feature type="transmembrane region" description="Helical" evidence="6">
    <location>
        <begin position="96"/>
        <end position="118"/>
    </location>
</feature>
<feature type="transmembrane region" description="Helical" evidence="6">
    <location>
        <begin position="57"/>
        <end position="76"/>
    </location>
</feature>
<feature type="transmembrane region" description="Helical" evidence="6">
    <location>
        <begin position="399"/>
        <end position="420"/>
    </location>
</feature>
<reference evidence="8" key="1">
    <citation type="journal article" date="2020" name="Stud. Mycol.">
        <title>101 Dothideomycetes genomes: a test case for predicting lifestyles and emergence of pathogens.</title>
        <authorList>
            <person name="Haridas S."/>
            <person name="Albert R."/>
            <person name="Binder M."/>
            <person name="Bloem J."/>
            <person name="Labutti K."/>
            <person name="Salamov A."/>
            <person name="Andreopoulos B."/>
            <person name="Baker S."/>
            <person name="Barry K."/>
            <person name="Bills G."/>
            <person name="Bluhm B."/>
            <person name="Cannon C."/>
            <person name="Castanera R."/>
            <person name="Culley D."/>
            <person name="Daum C."/>
            <person name="Ezra D."/>
            <person name="Gonzalez J."/>
            <person name="Henrissat B."/>
            <person name="Kuo A."/>
            <person name="Liang C."/>
            <person name="Lipzen A."/>
            <person name="Lutzoni F."/>
            <person name="Magnuson J."/>
            <person name="Mondo S."/>
            <person name="Nolan M."/>
            <person name="Ohm R."/>
            <person name="Pangilinan J."/>
            <person name="Park H.-J."/>
            <person name="Ramirez L."/>
            <person name="Alfaro M."/>
            <person name="Sun H."/>
            <person name="Tritt A."/>
            <person name="Yoshinaga Y."/>
            <person name="Zwiers L.-H."/>
            <person name="Turgeon B."/>
            <person name="Goodwin S."/>
            <person name="Spatafora J."/>
            <person name="Crous P."/>
            <person name="Grigoriev I."/>
        </authorList>
    </citation>
    <scope>NUCLEOTIDE SEQUENCE</scope>
    <source>
        <strain evidence="8">CBS 109.77</strain>
    </source>
</reference>
<keyword evidence="3 6" id="KW-1133">Transmembrane helix</keyword>
<dbReference type="PANTHER" id="PTHR23502:SF60">
    <property type="entry name" value="MAJOR FACILITATOR SUPERFAMILY (MFS) PROFILE DOMAIN-CONTAINING PROTEIN-RELATED"/>
    <property type="match status" value="1"/>
</dbReference>
<dbReference type="PROSITE" id="PS50850">
    <property type="entry name" value="MFS"/>
    <property type="match status" value="1"/>
</dbReference>
<feature type="transmembrane region" description="Helical" evidence="6">
    <location>
        <begin position="374"/>
        <end position="393"/>
    </location>
</feature>